<keyword evidence="3" id="KW-1185">Reference proteome</keyword>
<name>D8UKR5_VOLCA</name>
<reference evidence="2 3" key="1">
    <citation type="journal article" date="2010" name="Science">
        <title>Genomic analysis of organismal complexity in the multicellular green alga Volvox carteri.</title>
        <authorList>
            <person name="Prochnik S.E."/>
            <person name="Umen J."/>
            <person name="Nedelcu A.M."/>
            <person name="Hallmann A."/>
            <person name="Miller S.M."/>
            <person name="Nishii I."/>
            <person name="Ferris P."/>
            <person name="Kuo A."/>
            <person name="Mitros T."/>
            <person name="Fritz-Laylin L.K."/>
            <person name="Hellsten U."/>
            <person name="Chapman J."/>
            <person name="Simakov O."/>
            <person name="Rensing S.A."/>
            <person name="Terry A."/>
            <person name="Pangilinan J."/>
            <person name="Kapitonov V."/>
            <person name="Jurka J."/>
            <person name="Salamov A."/>
            <person name="Shapiro H."/>
            <person name="Schmutz J."/>
            <person name="Grimwood J."/>
            <person name="Lindquist E."/>
            <person name="Lucas S."/>
            <person name="Grigoriev I.V."/>
            <person name="Schmitt R."/>
            <person name="Kirk D."/>
            <person name="Rokhsar D.S."/>
        </authorList>
    </citation>
    <scope>NUCLEOTIDE SEQUENCE [LARGE SCALE GENOMIC DNA]</scope>
    <source>
        <strain evidence="3">f. Nagariensis / Eve</strain>
    </source>
</reference>
<dbReference type="AlphaFoldDB" id="D8UKR5"/>
<dbReference type="InParanoid" id="D8UKR5"/>
<proteinExistence type="predicted"/>
<gene>
    <name evidence="2" type="ORF">VOLCADRAFT_108532</name>
</gene>
<dbReference type="GeneID" id="9626229"/>
<evidence type="ECO:0008006" key="4">
    <source>
        <dbReference type="Google" id="ProtNLM"/>
    </source>
</evidence>
<evidence type="ECO:0000256" key="1">
    <source>
        <dbReference type="SAM" id="MobiDB-lite"/>
    </source>
</evidence>
<dbReference type="OrthoDB" id="2442898at2759"/>
<accession>D8UKR5</accession>
<sequence length="180" mass="19581">MAEPGPQKPITYKYNHQTFDAPQYAAKLCEAKRSIKAAAYWSIFDVLLVKGVVNLVCTVCNKSYSAKNPSAVCLDHYAKHQKDVASAVGSEQSGAPTTNSTKRSRAEEGPVRTFFLAAVQIATFLKHLALFFFKCNIALQLIEHPDLVKACKAVGITLPSRKKLASTVLDEALEPNGPAN</sequence>
<feature type="region of interest" description="Disordered" evidence="1">
    <location>
        <begin position="85"/>
        <end position="106"/>
    </location>
</feature>
<dbReference type="KEGG" id="vcn:VOLCADRAFT_108532"/>
<organism evidence="3">
    <name type="scientific">Volvox carteri f. nagariensis</name>
    <dbReference type="NCBI Taxonomy" id="3068"/>
    <lineage>
        <taxon>Eukaryota</taxon>
        <taxon>Viridiplantae</taxon>
        <taxon>Chlorophyta</taxon>
        <taxon>core chlorophytes</taxon>
        <taxon>Chlorophyceae</taxon>
        <taxon>CS clade</taxon>
        <taxon>Chlamydomonadales</taxon>
        <taxon>Volvocaceae</taxon>
        <taxon>Volvox</taxon>
    </lineage>
</organism>
<protein>
    <recommendedName>
        <fullName evidence="4">BED-type domain-containing protein</fullName>
    </recommendedName>
</protein>
<dbReference type="RefSeq" id="XP_002959252.1">
    <property type="nucleotide sequence ID" value="XM_002959206.1"/>
</dbReference>
<dbReference type="Proteomes" id="UP000001058">
    <property type="component" value="Unassembled WGS sequence"/>
</dbReference>
<feature type="compositionally biased region" description="Polar residues" evidence="1">
    <location>
        <begin position="89"/>
        <end position="101"/>
    </location>
</feature>
<dbReference type="EMBL" id="GL378456">
    <property type="protein sequence ID" value="EFJ39682.1"/>
    <property type="molecule type" value="Genomic_DNA"/>
</dbReference>
<evidence type="ECO:0000313" key="3">
    <source>
        <dbReference type="Proteomes" id="UP000001058"/>
    </source>
</evidence>
<evidence type="ECO:0000313" key="2">
    <source>
        <dbReference type="EMBL" id="EFJ39682.1"/>
    </source>
</evidence>